<evidence type="ECO:0000313" key="11">
    <source>
        <dbReference type="Proteomes" id="UP001596083"/>
    </source>
</evidence>
<organism evidence="10 11">
    <name type="scientific">Streptomyces gamaensis</name>
    <dbReference type="NCBI Taxonomy" id="1763542"/>
    <lineage>
        <taxon>Bacteria</taxon>
        <taxon>Bacillati</taxon>
        <taxon>Actinomycetota</taxon>
        <taxon>Actinomycetes</taxon>
        <taxon>Kitasatosporales</taxon>
        <taxon>Streptomycetaceae</taxon>
        <taxon>Streptomyces</taxon>
    </lineage>
</organism>
<evidence type="ECO:0000256" key="2">
    <source>
        <dbReference type="ARBA" id="ARBA00022512"/>
    </source>
</evidence>
<evidence type="ECO:0000256" key="8">
    <source>
        <dbReference type="SAM" id="SignalP"/>
    </source>
</evidence>
<feature type="domain" description="Chaplin" evidence="9">
    <location>
        <begin position="34"/>
        <end position="74"/>
    </location>
</feature>
<dbReference type="PROSITE" id="PS51884">
    <property type="entry name" value="CHAPLIN"/>
    <property type="match status" value="1"/>
</dbReference>
<dbReference type="Pfam" id="PF03777">
    <property type="entry name" value="ChpA-C"/>
    <property type="match status" value="1"/>
</dbReference>
<name>A0ABW0ZEH0_9ACTN</name>
<keyword evidence="2" id="KW-0134">Cell wall</keyword>
<gene>
    <name evidence="10" type="ORF">ACFP1Z_32770</name>
</gene>
<keyword evidence="5" id="KW-0130">Cell adhesion</keyword>
<keyword evidence="3" id="KW-0964">Secreted</keyword>
<evidence type="ECO:0000256" key="3">
    <source>
        <dbReference type="ARBA" id="ARBA00022525"/>
    </source>
</evidence>
<feature type="signal peptide" evidence="8">
    <location>
        <begin position="1"/>
        <end position="25"/>
    </location>
</feature>
<comment type="subcellular location">
    <subcellularLocation>
        <location evidence="1">Secreted</location>
        <location evidence="1">Cell wall</location>
    </subcellularLocation>
</comment>
<evidence type="ECO:0000259" key="9">
    <source>
        <dbReference type="PROSITE" id="PS51884"/>
    </source>
</evidence>
<evidence type="ECO:0000256" key="6">
    <source>
        <dbReference type="ARBA" id="ARBA00023087"/>
    </source>
</evidence>
<dbReference type="Proteomes" id="UP001596083">
    <property type="component" value="Unassembled WGS sequence"/>
</dbReference>
<protein>
    <submittedName>
        <fullName evidence="10">Chaplin</fullName>
    </submittedName>
</protein>
<evidence type="ECO:0000256" key="7">
    <source>
        <dbReference type="PROSITE-ProRule" id="PRU01232"/>
    </source>
</evidence>
<keyword evidence="4 8" id="KW-0732">Signal</keyword>
<keyword evidence="6 7" id="KW-0034">Amyloid</keyword>
<evidence type="ECO:0000256" key="5">
    <source>
        <dbReference type="ARBA" id="ARBA00022889"/>
    </source>
</evidence>
<evidence type="ECO:0000313" key="10">
    <source>
        <dbReference type="EMBL" id="MFC5724930.1"/>
    </source>
</evidence>
<comment type="caution">
    <text evidence="10">The sequence shown here is derived from an EMBL/GenBank/DDBJ whole genome shotgun (WGS) entry which is preliminary data.</text>
</comment>
<accession>A0ABW0ZEH0</accession>
<evidence type="ECO:0000256" key="4">
    <source>
        <dbReference type="ARBA" id="ARBA00022729"/>
    </source>
</evidence>
<dbReference type="InterPro" id="IPR005528">
    <property type="entry name" value="ChpA-H"/>
</dbReference>
<feature type="chain" id="PRO_5046124927" evidence="8">
    <location>
        <begin position="26"/>
        <end position="75"/>
    </location>
</feature>
<proteinExistence type="predicted"/>
<reference evidence="11" key="1">
    <citation type="journal article" date="2019" name="Int. J. Syst. Evol. Microbiol.">
        <title>The Global Catalogue of Microorganisms (GCM) 10K type strain sequencing project: providing services to taxonomists for standard genome sequencing and annotation.</title>
        <authorList>
            <consortium name="The Broad Institute Genomics Platform"/>
            <consortium name="The Broad Institute Genome Sequencing Center for Infectious Disease"/>
            <person name="Wu L."/>
            <person name="Ma J."/>
        </authorList>
    </citation>
    <scope>NUCLEOTIDE SEQUENCE [LARGE SCALE GENOMIC DNA]</scope>
    <source>
        <strain evidence="11">CGMCC 4.7304</strain>
    </source>
</reference>
<keyword evidence="11" id="KW-1185">Reference proteome</keyword>
<sequence length="75" mass="7400">MVKKIIAGAAVTGGLMFAGAGVAAAHDGAHAEHSPGVGSGNVIILPVDVDTNVCGNTIDFIGFLNPAVGNRCVNK</sequence>
<dbReference type="RefSeq" id="WP_390321572.1">
    <property type="nucleotide sequence ID" value="NZ_JBHSPB010000039.1"/>
</dbReference>
<evidence type="ECO:0000256" key="1">
    <source>
        <dbReference type="ARBA" id="ARBA00004191"/>
    </source>
</evidence>
<dbReference type="EMBL" id="JBHSPB010000039">
    <property type="protein sequence ID" value="MFC5724930.1"/>
    <property type="molecule type" value="Genomic_DNA"/>
</dbReference>